<evidence type="ECO:0000259" key="3">
    <source>
        <dbReference type="Pfam" id="PF21001"/>
    </source>
</evidence>
<reference evidence="4 5" key="1">
    <citation type="submission" date="2019-02" db="EMBL/GenBank/DDBJ databases">
        <authorList>
            <person name="Li Y."/>
        </authorList>
    </citation>
    <scope>NUCLEOTIDE SEQUENCE [LARGE SCALE GENOMIC DNA]</scope>
    <source>
        <strain evidence="4 5">3-7</strain>
    </source>
</reference>
<evidence type="ECO:0000259" key="2">
    <source>
        <dbReference type="Pfam" id="PF07290"/>
    </source>
</evidence>
<proteinExistence type="predicted"/>
<gene>
    <name evidence="4" type="ORF">EWE75_16005</name>
</gene>
<accession>A0A4Q6XZU7</accession>
<keyword evidence="1" id="KW-0472">Membrane</keyword>
<keyword evidence="1" id="KW-0812">Transmembrane</keyword>
<sequence length="205" mass="21557">MFEQFLTPAYLPFAITFVVMIGIGLIEAVGLGLGHLNIDGNSGIEGHQGVLDWLGLGSELPILIWLTSLLGCFTIVGIAIQQGATAMSGGPLPWGAASGCALIAGGLLNTLAASGLARIMPGFETTVISTDDLLRRRGTILEGTARRGAPARAKVLDHHGQAHFIMVEPHDDADAIPAGETALIVRREGKVFFVVPDENRLLQSI</sequence>
<organism evidence="4 5">
    <name type="scientific">Sphingomonas populi</name>
    <dbReference type="NCBI Taxonomy" id="2484750"/>
    <lineage>
        <taxon>Bacteria</taxon>
        <taxon>Pseudomonadati</taxon>
        <taxon>Pseudomonadota</taxon>
        <taxon>Alphaproteobacteria</taxon>
        <taxon>Sphingomonadales</taxon>
        <taxon>Sphingomonadaceae</taxon>
        <taxon>Sphingomonas</taxon>
    </lineage>
</organism>
<dbReference type="AlphaFoldDB" id="A0A4Q6XZU7"/>
<dbReference type="InterPro" id="IPR048376">
    <property type="entry name" value="YqiJ_N"/>
</dbReference>
<evidence type="ECO:0000313" key="5">
    <source>
        <dbReference type="Proteomes" id="UP000292085"/>
    </source>
</evidence>
<feature type="transmembrane region" description="Helical" evidence="1">
    <location>
        <begin position="62"/>
        <end position="80"/>
    </location>
</feature>
<dbReference type="RefSeq" id="WP_130159110.1">
    <property type="nucleotide sequence ID" value="NZ_SGIS01000026.1"/>
</dbReference>
<dbReference type="OrthoDB" id="7207054at2"/>
<feature type="domain" description="Inner membrane protein YqiJ OB-fold" evidence="2">
    <location>
        <begin position="134"/>
        <end position="195"/>
    </location>
</feature>
<protein>
    <submittedName>
        <fullName evidence="4">DUF1449 family protein</fullName>
    </submittedName>
</protein>
<evidence type="ECO:0000313" key="4">
    <source>
        <dbReference type="EMBL" id="RZF63422.1"/>
    </source>
</evidence>
<feature type="domain" description="Inner membrane protein YqiJ N-terminal" evidence="3">
    <location>
        <begin position="11"/>
        <end position="104"/>
    </location>
</feature>
<name>A0A4Q6XZU7_9SPHN</name>
<dbReference type="Proteomes" id="UP000292085">
    <property type="component" value="Unassembled WGS sequence"/>
</dbReference>
<dbReference type="InterPro" id="IPR010840">
    <property type="entry name" value="YqiJ_OB"/>
</dbReference>
<keyword evidence="5" id="KW-1185">Reference proteome</keyword>
<comment type="caution">
    <text evidence="4">The sequence shown here is derived from an EMBL/GenBank/DDBJ whole genome shotgun (WGS) entry which is preliminary data.</text>
</comment>
<dbReference type="Pfam" id="PF21001">
    <property type="entry name" value="YqiJ_N"/>
    <property type="match status" value="1"/>
</dbReference>
<dbReference type="EMBL" id="SGIS01000026">
    <property type="protein sequence ID" value="RZF63422.1"/>
    <property type="molecule type" value="Genomic_DNA"/>
</dbReference>
<evidence type="ECO:0000256" key="1">
    <source>
        <dbReference type="SAM" id="Phobius"/>
    </source>
</evidence>
<feature type="transmembrane region" description="Helical" evidence="1">
    <location>
        <begin position="9"/>
        <end position="33"/>
    </location>
</feature>
<feature type="transmembrane region" description="Helical" evidence="1">
    <location>
        <begin position="92"/>
        <end position="112"/>
    </location>
</feature>
<dbReference type="Pfam" id="PF07290">
    <property type="entry name" value="YqiJ_OB"/>
    <property type="match status" value="1"/>
</dbReference>
<keyword evidence="1" id="KW-1133">Transmembrane helix</keyword>